<protein>
    <recommendedName>
        <fullName evidence="7">SAM domain-containing protein</fullName>
    </recommendedName>
</protein>
<proteinExistence type="predicted"/>
<evidence type="ECO:0000313" key="6">
    <source>
        <dbReference type="Proteomes" id="UP000290289"/>
    </source>
</evidence>
<accession>A0A498KJ22</accession>
<dbReference type="PANTHER" id="PTHR14110">
    <property type="entry name" value="MITOCHONDRIAL IMPORT INNER MEMBRANE TRANSLOCASE SUBUNIT TIM22"/>
    <property type="match status" value="1"/>
</dbReference>
<dbReference type="EMBL" id="RDQH01000327">
    <property type="protein sequence ID" value="RXI08179.1"/>
    <property type="molecule type" value="Genomic_DNA"/>
</dbReference>
<dbReference type="GO" id="GO:0042721">
    <property type="term" value="C:TIM22 mitochondrial import inner membrane insertion complex"/>
    <property type="evidence" value="ECO:0007669"/>
    <property type="project" value="InterPro"/>
</dbReference>
<evidence type="ECO:0008006" key="7">
    <source>
        <dbReference type="Google" id="ProtNLM"/>
    </source>
</evidence>
<evidence type="ECO:0000256" key="2">
    <source>
        <dbReference type="ARBA" id="ARBA00022692"/>
    </source>
</evidence>
<keyword evidence="3" id="KW-1133">Transmembrane helix</keyword>
<sequence length="310" mass="33347">MEQGKQGVMVAKMVPPQNPIEQLQARFKELEAGFRGWLAKQSLPVEAAVVTLTSGAQGAAIGAFMGTLTNDVSSSLPTPPPQAGLNPQAMASFKQAQALAGGPLVQARNFAVMTGVNAGISCVMKRVRGKEDVQSSMVAAFGSGALFSLVSGMGGPNQAANAVTSGLFFALVQGGLFKLGQKFSQPPTEDIYYAKTRSMLNNLGLQSYEKNFKKGLLSDNTLPLLNDRQVAGLSNSLSFLTIIKVTFYVRIYKPLQLTPFRFALRDVKIPPGPRLLILDHIQRYHSCSINTYIAPANLDPEIKEKRGQNS</sequence>
<name>A0A498KJ22_MALDO</name>
<dbReference type="PANTHER" id="PTHR14110:SF6">
    <property type="entry name" value="OS04G0405100 PROTEIN"/>
    <property type="match status" value="1"/>
</dbReference>
<organism evidence="5 6">
    <name type="scientific">Malus domestica</name>
    <name type="common">Apple</name>
    <name type="synonym">Pyrus malus</name>
    <dbReference type="NCBI Taxonomy" id="3750"/>
    <lineage>
        <taxon>Eukaryota</taxon>
        <taxon>Viridiplantae</taxon>
        <taxon>Streptophyta</taxon>
        <taxon>Embryophyta</taxon>
        <taxon>Tracheophyta</taxon>
        <taxon>Spermatophyta</taxon>
        <taxon>Magnoliopsida</taxon>
        <taxon>eudicotyledons</taxon>
        <taxon>Gunneridae</taxon>
        <taxon>Pentapetalae</taxon>
        <taxon>rosids</taxon>
        <taxon>fabids</taxon>
        <taxon>Rosales</taxon>
        <taxon>Rosaceae</taxon>
        <taxon>Amygdaloideae</taxon>
        <taxon>Maleae</taxon>
        <taxon>Malus</taxon>
    </lineage>
</organism>
<dbReference type="InterPro" id="IPR039175">
    <property type="entry name" value="TIM22"/>
</dbReference>
<reference evidence="5 6" key="1">
    <citation type="submission" date="2018-10" db="EMBL/GenBank/DDBJ databases">
        <title>A high-quality apple genome assembly.</title>
        <authorList>
            <person name="Hu J."/>
        </authorList>
    </citation>
    <scope>NUCLEOTIDE SEQUENCE [LARGE SCALE GENOMIC DNA]</scope>
    <source>
        <strain evidence="6">cv. HFTH1</strain>
        <tissue evidence="5">Young leaf</tissue>
    </source>
</reference>
<gene>
    <name evidence="5" type="ORF">DVH24_022323</name>
</gene>
<dbReference type="AlphaFoldDB" id="A0A498KJ22"/>
<keyword evidence="4" id="KW-0472">Membrane</keyword>
<dbReference type="CDD" id="cd09487">
    <property type="entry name" value="SAM_superfamily"/>
    <property type="match status" value="1"/>
</dbReference>
<keyword evidence="2" id="KW-0812">Transmembrane</keyword>
<dbReference type="GO" id="GO:0009706">
    <property type="term" value="C:chloroplast inner membrane"/>
    <property type="evidence" value="ECO:0007669"/>
    <property type="project" value="TreeGrafter"/>
</dbReference>
<evidence type="ECO:0000313" key="5">
    <source>
        <dbReference type="EMBL" id="RXI08179.1"/>
    </source>
</evidence>
<dbReference type="Pfam" id="PF02466">
    <property type="entry name" value="Tim17"/>
    <property type="match status" value="1"/>
</dbReference>
<comment type="subcellular location">
    <subcellularLocation>
        <location evidence="1">Membrane</location>
        <topology evidence="1">Multi-pass membrane protein</topology>
    </subcellularLocation>
</comment>
<dbReference type="Proteomes" id="UP000290289">
    <property type="component" value="Chromosome 1"/>
</dbReference>
<dbReference type="GO" id="GO:0045039">
    <property type="term" value="P:protein insertion into mitochondrial inner membrane"/>
    <property type="evidence" value="ECO:0007669"/>
    <property type="project" value="InterPro"/>
</dbReference>
<keyword evidence="6" id="KW-1185">Reference proteome</keyword>
<comment type="caution">
    <text evidence="5">The sequence shown here is derived from an EMBL/GenBank/DDBJ whole genome shotgun (WGS) entry which is preliminary data.</text>
</comment>
<evidence type="ECO:0000256" key="3">
    <source>
        <dbReference type="ARBA" id="ARBA00022989"/>
    </source>
</evidence>
<dbReference type="GO" id="GO:0045036">
    <property type="term" value="P:protein targeting to chloroplast"/>
    <property type="evidence" value="ECO:0007669"/>
    <property type="project" value="TreeGrafter"/>
</dbReference>
<dbReference type="STRING" id="3750.A0A498KJ22"/>
<dbReference type="GO" id="GO:0008320">
    <property type="term" value="F:protein transmembrane transporter activity"/>
    <property type="evidence" value="ECO:0007669"/>
    <property type="project" value="TreeGrafter"/>
</dbReference>
<evidence type="ECO:0000256" key="1">
    <source>
        <dbReference type="ARBA" id="ARBA00004141"/>
    </source>
</evidence>
<evidence type="ECO:0000256" key="4">
    <source>
        <dbReference type="ARBA" id="ARBA00023136"/>
    </source>
</evidence>